<organism evidence="1 2">
    <name type="scientific">Avena sativa</name>
    <name type="common">Oat</name>
    <dbReference type="NCBI Taxonomy" id="4498"/>
    <lineage>
        <taxon>Eukaryota</taxon>
        <taxon>Viridiplantae</taxon>
        <taxon>Streptophyta</taxon>
        <taxon>Embryophyta</taxon>
        <taxon>Tracheophyta</taxon>
        <taxon>Spermatophyta</taxon>
        <taxon>Magnoliopsida</taxon>
        <taxon>Liliopsida</taxon>
        <taxon>Poales</taxon>
        <taxon>Poaceae</taxon>
        <taxon>BOP clade</taxon>
        <taxon>Pooideae</taxon>
        <taxon>Poodae</taxon>
        <taxon>Poeae</taxon>
        <taxon>Poeae Chloroplast Group 1 (Aveneae type)</taxon>
        <taxon>Aveninae</taxon>
        <taxon>Avena</taxon>
    </lineage>
</organism>
<name>A0ACD5URN2_AVESA</name>
<proteinExistence type="predicted"/>
<dbReference type="Proteomes" id="UP001732700">
    <property type="component" value="Chromosome 2C"/>
</dbReference>
<evidence type="ECO:0000313" key="1">
    <source>
        <dbReference type="EnsemblPlants" id="AVESA.00010b.r2.2CG0301990.1.CDS.1"/>
    </source>
</evidence>
<evidence type="ECO:0000313" key="2">
    <source>
        <dbReference type="Proteomes" id="UP001732700"/>
    </source>
</evidence>
<accession>A0ACD5URN2</accession>
<dbReference type="EnsemblPlants" id="AVESA.00010b.r2.2CG0301990.1">
    <property type="protein sequence ID" value="AVESA.00010b.r2.2CG0301990.1.CDS.1"/>
    <property type="gene ID" value="AVESA.00010b.r2.2CG0301990"/>
</dbReference>
<keyword evidence="2" id="KW-1185">Reference proteome</keyword>
<sequence length="343" mass="38070">MAAAVQSGGLPFSSPAVAKMMQRMNYRDGSGLGARGQGIVAPIQAIEQRTKAGIGHGKKPYDNGLDAGKPPAPQTEEEWQEWKNRARALALEEDCCEKILALLLDRTLKGDDSAETADALAAIAKSKDVFSSKQRTPGTWRATLPPSTTRYIVDEVIIPRMAVDARKWSPEWDPGCHSWLRPLIPLVGHLPGSLYGVVESKISGGNYDVISPWKEYLDPARWDVFCRRHILPNLARAVRELRVTPPKQTDSSFRWVMMWAGLVPRTQDVVSVLEAESLFDKLEGALRHWPLAARPPLAEATAWCTGWNKLFTPELLTDERVRAHLQAGLAIVDRAAQDRRKLS</sequence>
<reference evidence="1" key="1">
    <citation type="submission" date="2021-05" db="EMBL/GenBank/DDBJ databases">
        <authorList>
            <person name="Scholz U."/>
            <person name="Mascher M."/>
            <person name="Fiebig A."/>
        </authorList>
    </citation>
    <scope>NUCLEOTIDE SEQUENCE [LARGE SCALE GENOMIC DNA]</scope>
</reference>
<protein>
    <submittedName>
        <fullName evidence="1">Uncharacterized protein</fullName>
    </submittedName>
</protein>
<reference evidence="1" key="2">
    <citation type="submission" date="2025-09" db="UniProtKB">
        <authorList>
            <consortium name="EnsemblPlants"/>
        </authorList>
    </citation>
    <scope>IDENTIFICATION</scope>
</reference>